<feature type="compositionally biased region" description="Basic residues" evidence="6">
    <location>
        <begin position="184"/>
        <end position="195"/>
    </location>
</feature>
<dbReference type="GO" id="GO:0070072">
    <property type="term" value="P:vacuolar proton-transporting V-type ATPase complex assembly"/>
    <property type="evidence" value="ECO:0007669"/>
    <property type="project" value="InterPro"/>
</dbReference>
<feature type="transmembrane region" description="Helical" evidence="7">
    <location>
        <begin position="122"/>
        <end position="140"/>
    </location>
</feature>
<feature type="transmembrane region" description="Helical" evidence="7">
    <location>
        <begin position="152"/>
        <end position="173"/>
    </location>
</feature>
<feature type="compositionally biased region" description="Basic and acidic residues" evidence="6">
    <location>
        <begin position="196"/>
        <end position="212"/>
    </location>
</feature>
<dbReference type="PANTHER" id="PTHR31394:SF1">
    <property type="entry name" value="TRANSMEMBRANE PROTEIN 199"/>
    <property type="match status" value="1"/>
</dbReference>
<keyword evidence="4 7" id="KW-1133">Transmembrane helix</keyword>
<evidence type="ECO:0000256" key="3">
    <source>
        <dbReference type="ARBA" id="ARBA00022824"/>
    </source>
</evidence>
<evidence type="ECO:0000256" key="5">
    <source>
        <dbReference type="ARBA" id="ARBA00023136"/>
    </source>
</evidence>
<name>A0AAD5YST9_9AGAR</name>
<feature type="region of interest" description="Disordered" evidence="6">
    <location>
        <begin position="182"/>
        <end position="232"/>
    </location>
</feature>
<dbReference type="Pfam" id="PF11712">
    <property type="entry name" value="Vma12"/>
    <property type="match status" value="1"/>
</dbReference>
<protein>
    <recommendedName>
        <fullName evidence="10">Endoplasmic reticulum-based factor for assembly of V-ATPase</fullName>
    </recommendedName>
</protein>
<sequence length="232" mass="25846">MDTLDISKLNVSLESHLVEKLKPLSDLLPPALAEELKPYVPDATKDVIPYSTLLAISQWSRTTEGKKKLSKRTPLDSSDYMMVSLLAGTTTSPERNYGSYVPPPEPEELAARQKRERQEITAILNGLLSIFGVGFATWWAGDKLHWKNHWRVLLALASALIVAVAESGLFIIWRSRQSSSGTRIKSRSKAPGARHKKDDNDGNEVGDSKIDSIVHSSEQMKSPTSNLRQRRL</sequence>
<evidence type="ECO:0000313" key="8">
    <source>
        <dbReference type="EMBL" id="KAJ3571909.1"/>
    </source>
</evidence>
<feature type="compositionally biased region" description="Polar residues" evidence="6">
    <location>
        <begin position="214"/>
        <end position="232"/>
    </location>
</feature>
<dbReference type="AlphaFoldDB" id="A0AAD5YST9"/>
<evidence type="ECO:0000256" key="6">
    <source>
        <dbReference type="SAM" id="MobiDB-lite"/>
    </source>
</evidence>
<proteinExistence type="predicted"/>
<keyword evidence="2 7" id="KW-0812">Transmembrane</keyword>
<evidence type="ECO:0008006" key="10">
    <source>
        <dbReference type="Google" id="ProtNLM"/>
    </source>
</evidence>
<comment type="subcellular location">
    <subcellularLocation>
        <location evidence="1">Endoplasmic reticulum membrane</location>
        <topology evidence="1">Multi-pass membrane protein</topology>
    </subcellularLocation>
</comment>
<keyword evidence="5 7" id="KW-0472">Membrane</keyword>
<evidence type="ECO:0000313" key="9">
    <source>
        <dbReference type="Proteomes" id="UP001213000"/>
    </source>
</evidence>
<evidence type="ECO:0000256" key="1">
    <source>
        <dbReference type="ARBA" id="ARBA00004477"/>
    </source>
</evidence>
<evidence type="ECO:0000256" key="7">
    <source>
        <dbReference type="SAM" id="Phobius"/>
    </source>
</evidence>
<accession>A0AAD5YST9</accession>
<gene>
    <name evidence="8" type="ORF">NP233_g3433</name>
</gene>
<evidence type="ECO:0000256" key="4">
    <source>
        <dbReference type="ARBA" id="ARBA00022989"/>
    </source>
</evidence>
<comment type="caution">
    <text evidence="8">The sequence shown here is derived from an EMBL/GenBank/DDBJ whole genome shotgun (WGS) entry which is preliminary data.</text>
</comment>
<keyword evidence="9" id="KW-1185">Reference proteome</keyword>
<keyword evidence="3" id="KW-0256">Endoplasmic reticulum</keyword>
<evidence type="ECO:0000256" key="2">
    <source>
        <dbReference type="ARBA" id="ARBA00022692"/>
    </source>
</evidence>
<dbReference type="EMBL" id="JANIEX010000165">
    <property type="protein sequence ID" value="KAJ3571909.1"/>
    <property type="molecule type" value="Genomic_DNA"/>
</dbReference>
<dbReference type="GO" id="GO:0005789">
    <property type="term" value="C:endoplasmic reticulum membrane"/>
    <property type="evidence" value="ECO:0007669"/>
    <property type="project" value="UniProtKB-SubCell"/>
</dbReference>
<dbReference type="PANTHER" id="PTHR31394">
    <property type="entry name" value="TRANSMEMBRANE PROTEIN 199"/>
    <property type="match status" value="1"/>
</dbReference>
<dbReference type="InterPro" id="IPR021013">
    <property type="entry name" value="ATPase_Vma12"/>
</dbReference>
<reference evidence="8" key="1">
    <citation type="submission" date="2022-07" db="EMBL/GenBank/DDBJ databases">
        <title>Genome Sequence of Leucocoprinus birnbaumii.</title>
        <authorList>
            <person name="Buettner E."/>
        </authorList>
    </citation>
    <scope>NUCLEOTIDE SEQUENCE</scope>
    <source>
        <strain evidence="8">VT141</strain>
    </source>
</reference>
<dbReference type="Proteomes" id="UP001213000">
    <property type="component" value="Unassembled WGS sequence"/>
</dbReference>
<organism evidence="8 9">
    <name type="scientific">Leucocoprinus birnbaumii</name>
    <dbReference type="NCBI Taxonomy" id="56174"/>
    <lineage>
        <taxon>Eukaryota</taxon>
        <taxon>Fungi</taxon>
        <taxon>Dikarya</taxon>
        <taxon>Basidiomycota</taxon>
        <taxon>Agaricomycotina</taxon>
        <taxon>Agaricomycetes</taxon>
        <taxon>Agaricomycetidae</taxon>
        <taxon>Agaricales</taxon>
        <taxon>Agaricineae</taxon>
        <taxon>Agaricaceae</taxon>
        <taxon>Leucocoprinus</taxon>
    </lineage>
</organism>